<dbReference type="Gene3D" id="1.20.5.190">
    <property type="match status" value="1"/>
</dbReference>
<evidence type="ECO:0000313" key="3">
    <source>
        <dbReference type="Proteomes" id="UP000794436"/>
    </source>
</evidence>
<keyword evidence="3" id="KW-1185">Reference proteome</keyword>
<protein>
    <submittedName>
        <fullName evidence="2">Uncharacterized protein</fullName>
    </submittedName>
</protein>
<gene>
    <name evidence="2" type="ORF">Poli38472_004543</name>
</gene>
<name>A0A8K1FFZ8_PYTOL</name>
<feature type="region of interest" description="Disordered" evidence="1">
    <location>
        <begin position="1"/>
        <end position="20"/>
    </location>
</feature>
<dbReference type="Proteomes" id="UP000794436">
    <property type="component" value="Unassembled WGS sequence"/>
</dbReference>
<reference evidence="2" key="1">
    <citation type="submission" date="2019-03" db="EMBL/GenBank/DDBJ databases">
        <title>Long read genome sequence of the mycoparasitic Pythium oligandrum ATCC 38472 isolated from sugarbeet rhizosphere.</title>
        <authorList>
            <person name="Gaulin E."/>
        </authorList>
    </citation>
    <scope>NUCLEOTIDE SEQUENCE</scope>
    <source>
        <strain evidence="2">ATCC 38472_TT</strain>
    </source>
</reference>
<dbReference type="AlphaFoldDB" id="A0A8K1FFZ8"/>
<proteinExistence type="predicted"/>
<evidence type="ECO:0000256" key="1">
    <source>
        <dbReference type="SAM" id="MobiDB-lite"/>
    </source>
</evidence>
<organism evidence="2 3">
    <name type="scientific">Pythium oligandrum</name>
    <name type="common">Mycoparasitic fungus</name>
    <dbReference type="NCBI Taxonomy" id="41045"/>
    <lineage>
        <taxon>Eukaryota</taxon>
        <taxon>Sar</taxon>
        <taxon>Stramenopiles</taxon>
        <taxon>Oomycota</taxon>
        <taxon>Peronosporomycetes</taxon>
        <taxon>Pythiales</taxon>
        <taxon>Pythiaceae</taxon>
        <taxon>Pythium</taxon>
    </lineage>
</organism>
<comment type="caution">
    <text evidence="2">The sequence shown here is derived from an EMBL/GenBank/DDBJ whole genome shotgun (WGS) entry which is preliminary data.</text>
</comment>
<evidence type="ECO:0000313" key="2">
    <source>
        <dbReference type="EMBL" id="TMW59474.1"/>
    </source>
</evidence>
<dbReference type="EMBL" id="SPLM01000109">
    <property type="protein sequence ID" value="TMW59474.1"/>
    <property type="molecule type" value="Genomic_DNA"/>
</dbReference>
<accession>A0A8K1FFZ8</accession>
<sequence>MEDAIRESTASRADDSPVKTKALSTEMVQTPDAVRALPSALMLLDTTFASLKAAPGNSDAQSAVSRNSAHCFSLAEECAGHYFPGSTLESRLTQLVTSFKAEILAEVRGLRGDVEGLRGDVEGLRGDVEGLRGDVPAQVSRLERSKAANVENARAARANQASLLRDGLLLPMVKTKEGRGQPLPGLEGRDVSHLPELAVGDLALNFCPTSHDELAQMAAEEISDLAVVLNETFTVTEPLPVEELRQRLRNFLL</sequence>